<gene>
    <name evidence="1" type="ORF">B2A_07675</name>
</gene>
<reference evidence="1" key="1">
    <citation type="submission" date="2013-08" db="EMBL/GenBank/DDBJ databases">
        <authorList>
            <person name="Mendez C."/>
            <person name="Richter M."/>
            <person name="Ferrer M."/>
            <person name="Sanchez J."/>
        </authorList>
    </citation>
    <scope>NUCLEOTIDE SEQUENCE</scope>
</reference>
<dbReference type="SUPFAM" id="SSF53098">
    <property type="entry name" value="Ribonuclease H-like"/>
    <property type="match status" value="1"/>
</dbReference>
<sequence length="129" mass="14758">MTVTIEVVTGEDNKATDVILREKQDRIDEAKTLYGAYVIETNRKDLTSEEIWHLYMTLTKVEGAFRALKSDLGLRPIHHQLARRTAAHLFISVLAYHLYSAISSHFQKLETPDRCQQFLANSKPTPDSQ</sequence>
<protein>
    <submittedName>
        <fullName evidence="1">Transposase</fullName>
    </submittedName>
</protein>
<dbReference type="InterPro" id="IPR012337">
    <property type="entry name" value="RNaseH-like_sf"/>
</dbReference>
<proteinExistence type="predicted"/>
<organism evidence="1">
    <name type="scientific">mine drainage metagenome</name>
    <dbReference type="NCBI Taxonomy" id="410659"/>
    <lineage>
        <taxon>unclassified sequences</taxon>
        <taxon>metagenomes</taxon>
        <taxon>ecological metagenomes</taxon>
    </lineage>
</organism>
<accession>T0ZY44</accession>
<name>T0ZY44_9ZZZZ</name>
<evidence type="ECO:0000313" key="1">
    <source>
        <dbReference type="EMBL" id="EQD49488.1"/>
    </source>
</evidence>
<comment type="caution">
    <text evidence="1">The sequence shown here is derived from an EMBL/GenBank/DDBJ whole genome shotgun (WGS) entry which is preliminary data.</text>
</comment>
<reference evidence="1" key="2">
    <citation type="journal article" date="2014" name="ISME J.">
        <title>Microbial stratification in low pH oxic and suboxic macroscopic growths along an acid mine drainage.</title>
        <authorList>
            <person name="Mendez-Garcia C."/>
            <person name="Mesa V."/>
            <person name="Sprenger R.R."/>
            <person name="Richter M."/>
            <person name="Diez M.S."/>
            <person name="Solano J."/>
            <person name="Bargiela R."/>
            <person name="Golyshina O.V."/>
            <person name="Manteca A."/>
            <person name="Ramos J.L."/>
            <person name="Gallego J.R."/>
            <person name="Llorente I."/>
            <person name="Martins Dos Santos V.A."/>
            <person name="Jensen O.N."/>
            <person name="Pelaez A.I."/>
            <person name="Sanchez J."/>
            <person name="Ferrer M."/>
        </authorList>
    </citation>
    <scope>NUCLEOTIDE SEQUENCE</scope>
</reference>
<dbReference type="AlphaFoldDB" id="T0ZY44"/>
<dbReference type="EMBL" id="AUZZ01005506">
    <property type="protein sequence ID" value="EQD49488.1"/>
    <property type="molecule type" value="Genomic_DNA"/>
</dbReference>